<reference evidence="1" key="1">
    <citation type="submission" date="2021-06" db="EMBL/GenBank/DDBJ databases">
        <authorList>
            <person name="Kallberg Y."/>
            <person name="Tangrot J."/>
            <person name="Rosling A."/>
        </authorList>
    </citation>
    <scope>NUCLEOTIDE SEQUENCE</scope>
    <source>
        <strain evidence="1">28 12/20/2015</strain>
    </source>
</reference>
<feature type="non-terminal residue" evidence="1">
    <location>
        <position position="1"/>
    </location>
</feature>
<keyword evidence="2" id="KW-1185">Reference proteome</keyword>
<evidence type="ECO:0000313" key="1">
    <source>
        <dbReference type="EMBL" id="CAG8798695.1"/>
    </source>
</evidence>
<organism evidence="1 2">
    <name type="scientific">Cetraspora pellucida</name>
    <dbReference type="NCBI Taxonomy" id="1433469"/>
    <lineage>
        <taxon>Eukaryota</taxon>
        <taxon>Fungi</taxon>
        <taxon>Fungi incertae sedis</taxon>
        <taxon>Mucoromycota</taxon>
        <taxon>Glomeromycotina</taxon>
        <taxon>Glomeromycetes</taxon>
        <taxon>Diversisporales</taxon>
        <taxon>Gigasporaceae</taxon>
        <taxon>Cetraspora</taxon>
    </lineage>
</organism>
<proteinExistence type="predicted"/>
<dbReference type="EMBL" id="CAJVPW010077302">
    <property type="protein sequence ID" value="CAG8798695.1"/>
    <property type="molecule type" value="Genomic_DNA"/>
</dbReference>
<feature type="non-terminal residue" evidence="1">
    <location>
        <position position="70"/>
    </location>
</feature>
<accession>A0ACA9RLF0</accession>
<gene>
    <name evidence="1" type="ORF">SPELUC_LOCUS17861</name>
</gene>
<sequence length="70" mass="7630">GWQIDNTGTYVFGADNGPGSDKKYGGKKQWEQYMIAEVKNQAYYWTGIPCGHPSGGSDCLDDIIAILKAT</sequence>
<dbReference type="Proteomes" id="UP000789366">
    <property type="component" value="Unassembled WGS sequence"/>
</dbReference>
<evidence type="ECO:0000313" key="2">
    <source>
        <dbReference type="Proteomes" id="UP000789366"/>
    </source>
</evidence>
<name>A0ACA9RLF0_9GLOM</name>
<protein>
    <submittedName>
        <fullName evidence="1">10691_t:CDS:1</fullName>
    </submittedName>
</protein>
<comment type="caution">
    <text evidence="1">The sequence shown here is derived from an EMBL/GenBank/DDBJ whole genome shotgun (WGS) entry which is preliminary data.</text>
</comment>